<dbReference type="EMBL" id="MPUH01001839">
    <property type="protein sequence ID" value="OMJ66046.1"/>
    <property type="molecule type" value="Genomic_DNA"/>
</dbReference>
<feature type="transmembrane region" description="Helical" evidence="9">
    <location>
        <begin position="455"/>
        <end position="488"/>
    </location>
</feature>
<dbReference type="InterPro" id="IPR013083">
    <property type="entry name" value="Znf_RING/FYVE/PHD"/>
</dbReference>
<dbReference type="GO" id="GO:0061630">
    <property type="term" value="F:ubiquitin protein ligase activity"/>
    <property type="evidence" value="ECO:0007669"/>
    <property type="project" value="UniProtKB-EC"/>
</dbReference>
<feature type="transmembrane region" description="Helical" evidence="9">
    <location>
        <begin position="413"/>
        <end position="443"/>
    </location>
</feature>
<dbReference type="InterPro" id="IPR031127">
    <property type="entry name" value="E3_UB_ligase_RBR"/>
</dbReference>
<keyword evidence="8" id="KW-0862">Zinc</keyword>
<evidence type="ECO:0000256" key="9">
    <source>
        <dbReference type="SAM" id="Phobius"/>
    </source>
</evidence>
<dbReference type="EC" id="2.3.2.31" evidence="2"/>
<keyword evidence="9" id="KW-0472">Membrane</keyword>
<dbReference type="Proteomes" id="UP000187209">
    <property type="component" value="Unassembled WGS sequence"/>
</dbReference>
<evidence type="ECO:0000256" key="5">
    <source>
        <dbReference type="ARBA" id="ARBA00022737"/>
    </source>
</evidence>
<keyword evidence="12" id="KW-1185">Reference proteome</keyword>
<keyword evidence="5" id="KW-0677">Repeat</keyword>
<dbReference type="SMART" id="SM00647">
    <property type="entry name" value="IBR"/>
    <property type="match status" value="2"/>
</dbReference>
<dbReference type="Pfam" id="PF22191">
    <property type="entry name" value="IBR_1"/>
    <property type="match status" value="1"/>
</dbReference>
<proteinExistence type="predicted"/>
<comment type="caution">
    <text evidence="11">The sequence shown here is derived from an EMBL/GenBank/DDBJ whole genome shotgun (WGS) entry which is preliminary data.</text>
</comment>
<evidence type="ECO:0000313" key="12">
    <source>
        <dbReference type="Proteomes" id="UP000187209"/>
    </source>
</evidence>
<evidence type="ECO:0000256" key="6">
    <source>
        <dbReference type="ARBA" id="ARBA00022771"/>
    </source>
</evidence>
<keyword evidence="9" id="KW-0812">Transmembrane</keyword>
<dbReference type="InterPro" id="IPR044066">
    <property type="entry name" value="TRIAD_supradom"/>
</dbReference>
<evidence type="ECO:0000259" key="10">
    <source>
        <dbReference type="PROSITE" id="PS51873"/>
    </source>
</evidence>
<accession>A0A1R2ANI3</accession>
<dbReference type="Gene3D" id="3.30.40.10">
    <property type="entry name" value="Zinc/RING finger domain, C3HC4 (zinc finger)"/>
    <property type="match status" value="1"/>
</dbReference>
<gene>
    <name evidence="11" type="ORF">SteCoe_37251</name>
</gene>
<keyword evidence="9" id="KW-1133">Transmembrane helix</keyword>
<feature type="domain" description="RING-type" evidence="10">
    <location>
        <begin position="122"/>
        <end position="321"/>
    </location>
</feature>
<keyword evidence="7" id="KW-0833">Ubl conjugation pathway</keyword>
<dbReference type="SUPFAM" id="SSF57850">
    <property type="entry name" value="RING/U-box"/>
    <property type="match status" value="3"/>
</dbReference>
<dbReference type="InterPro" id="IPR002867">
    <property type="entry name" value="IBR_dom"/>
</dbReference>
<comment type="catalytic activity">
    <reaction evidence="1">
        <text>[E2 ubiquitin-conjugating enzyme]-S-ubiquitinyl-L-cysteine + [acceptor protein]-L-lysine = [E2 ubiquitin-conjugating enzyme]-L-cysteine + [acceptor protein]-N(6)-ubiquitinyl-L-lysine.</text>
        <dbReference type="EC" id="2.3.2.31"/>
    </reaction>
</comment>
<evidence type="ECO:0000256" key="4">
    <source>
        <dbReference type="ARBA" id="ARBA00022723"/>
    </source>
</evidence>
<keyword evidence="3" id="KW-0808">Transferase</keyword>
<dbReference type="GO" id="GO:0016567">
    <property type="term" value="P:protein ubiquitination"/>
    <property type="evidence" value="ECO:0007669"/>
    <property type="project" value="InterPro"/>
</dbReference>
<dbReference type="OrthoDB" id="1431934at2759"/>
<dbReference type="CDD" id="cd20336">
    <property type="entry name" value="Rcat_RBR"/>
    <property type="match status" value="1"/>
</dbReference>
<name>A0A1R2ANI3_9CILI</name>
<evidence type="ECO:0000256" key="7">
    <source>
        <dbReference type="ARBA" id="ARBA00022786"/>
    </source>
</evidence>
<evidence type="ECO:0000256" key="1">
    <source>
        <dbReference type="ARBA" id="ARBA00001798"/>
    </source>
</evidence>
<protein>
    <recommendedName>
        <fullName evidence="2">RBR-type E3 ubiquitin transferase</fullName>
        <ecNumber evidence="2">2.3.2.31</ecNumber>
    </recommendedName>
</protein>
<organism evidence="11 12">
    <name type="scientific">Stentor coeruleus</name>
    <dbReference type="NCBI Taxonomy" id="5963"/>
    <lineage>
        <taxon>Eukaryota</taxon>
        <taxon>Sar</taxon>
        <taxon>Alveolata</taxon>
        <taxon>Ciliophora</taxon>
        <taxon>Postciliodesmatophora</taxon>
        <taxon>Heterotrichea</taxon>
        <taxon>Heterotrichida</taxon>
        <taxon>Stentoridae</taxon>
        <taxon>Stentor</taxon>
    </lineage>
</organism>
<dbReference type="PANTHER" id="PTHR11685">
    <property type="entry name" value="RBR FAMILY RING FINGER AND IBR DOMAIN-CONTAINING"/>
    <property type="match status" value="1"/>
</dbReference>
<sequence length="495" mass="57289">MASIYIQEEEKLNASRYSYRSGIFSMLLDMGFKFEFINSAVNYTNSLNIEVLIGFMTKSDSGWEHEFIINDQNVCEICGDIESEHIAALPLPEENREMIKIQFKTIEGRRSQSFTKLCYMSIEKSCGICFEVIKPLWSLPSCQIHYFCRECIKQLLKTKIINSQVLKISCPGENCPSIFTYDDIKLFLSIEYLAKYEKFVKRQQVINDPTLKFCIIPDCEGIIKGSVENPCNYCSVCNFEICFLCLKPWHEGKTCEEIQIKEFDKWVEGKDVKDCPNCKYKIEKNLGCEHMTCINCHYEFCWICFDPWEDNHFSIGCRGIQVPSNDISHDEDINDGVFAIQYIESSSGENNDISDDESINDELFDIQFIEPSFNENLDHNQDLDHNQILDHNQDLEFSYLRNKLNLLPKPISVLIEILICVFCPLLMLLVFLFSPAIAFTWVVSKKSFDSEIKRWVILILVFIAAFIFTPVMYAMGILLFPCLIAIIIKELKVSS</sequence>
<reference evidence="11 12" key="1">
    <citation type="submission" date="2016-11" db="EMBL/GenBank/DDBJ databases">
        <title>The macronuclear genome of Stentor coeruleus: a giant cell with tiny introns.</title>
        <authorList>
            <person name="Slabodnick M."/>
            <person name="Ruby J.G."/>
            <person name="Reiff S.B."/>
            <person name="Swart E.C."/>
            <person name="Gosai S."/>
            <person name="Prabakaran S."/>
            <person name="Witkowska E."/>
            <person name="Larue G.E."/>
            <person name="Fisher S."/>
            <person name="Freeman R.M."/>
            <person name="Gunawardena J."/>
            <person name="Chu W."/>
            <person name="Stover N.A."/>
            <person name="Gregory B.D."/>
            <person name="Nowacki M."/>
            <person name="Derisi J."/>
            <person name="Roy S.W."/>
            <person name="Marshall W.F."/>
            <person name="Sood P."/>
        </authorList>
    </citation>
    <scope>NUCLEOTIDE SEQUENCE [LARGE SCALE GENOMIC DNA]</scope>
    <source>
        <strain evidence="11">WM001</strain>
    </source>
</reference>
<dbReference type="CDD" id="cd20335">
    <property type="entry name" value="BRcat_RBR"/>
    <property type="match status" value="1"/>
</dbReference>
<keyword evidence="6" id="KW-0863">Zinc-finger</keyword>
<evidence type="ECO:0000256" key="3">
    <source>
        <dbReference type="ARBA" id="ARBA00022679"/>
    </source>
</evidence>
<evidence type="ECO:0000313" key="11">
    <source>
        <dbReference type="EMBL" id="OMJ66046.1"/>
    </source>
</evidence>
<dbReference type="PROSITE" id="PS51873">
    <property type="entry name" value="TRIAD"/>
    <property type="match status" value="1"/>
</dbReference>
<dbReference type="GO" id="GO:0008270">
    <property type="term" value="F:zinc ion binding"/>
    <property type="evidence" value="ECO:0007669"/>
    <property type="project" value="UniProtKB-KW"/>
</dbReference>
<dbReference type="Pfam" id="PF01485">
    <property type="entry name" value="IBR"/>
    <property type="match status" value="1"/>
</dbReference>
<keyword evidence="4" id="KW-0479">Metal-binding</keyword>
<dbReference type="AlphaFoldDB" id="A0A1R2ANI3"/>
<evidence type="ECO:0000256" key="2">
    <source>
        <dbReference type="ARBA" id="ARBA00012251"/>
    </source>
</evidence>
<evidence type="ECO:0000256" key="8">
    <source>
        <dbReference type="ARBA" id="ARBA00022833"/>
    </source>
</evidence>
<dbReference type="Gene3D" id="1.20.120.1750">
    <property type="match status" value="1"/>
</dbReference>